<evidence type="ECO:0000313" key="1">
    <source>
        <dbReference type="EMBL" id="TYQ06283.1"/>
    </source>
</evidence>
<protein>
    <recommendedName>
        <fullName evidence="2">Condensation domain-containing protein</fullName>
    </recommendedName>
</protein>
<organism evidence="1">
    <name type="scientific">Nocardia globerula</name>
    <dbReference type="NCBI Taxonomy" id="1818"/>
    <lineage>
        <taxon>Bacteria</taxon>
        <taxon>Bacillati</taxon>
        <taxon>Actinomycetota</taxon>
        <taxon>Actinomycetes</taxon>
        <taxon>Mycobacteriales</taxon>
        <taxon>Nocardiaceae</taxon>
        <taxon>Nocardia</taxon>
    </lineage>
</organism>
<reference evidence="1" key="1">
    <citation type="submission" date="2019-07" db="EMBL/GenBank/DDBJ databases">
        <title>Genomic Encyclopedia of Type Strains, Phase IV (KMG-IV): sequencing the most valuable type-strain genomes for metagenomic binning, comparative biology and taxonomic classification.</title>
        <authorList>
            <person name="Goeker M."/>
        </authorList>
    </citation>
    <scope>NUCLEOTIDE SEQUENCE</scope>
    <source>
        <strain evidence="1">DSM 44596</strain>
    </source>
</reference>
<dbReference type="SUPFAM" id="SSF52777">
    <property type="entry name" value="CoA-dependent acyltransferases"/>
    <property type="match status" value="1"/>
</dbReference>
<dbReference type="AlphaFoldDB" id="A0A652YT80"/>
<dbReference type="EMBL" id="VNIQ01000002">
    <property type="protein sequence ID" value="TYQ06283.1"/>
    <property type="molecule type" value="Genomic_DNA"/>
</dbReference>
<comment type="caution">
    <text evidence="1">The sequence shown here is derived from an EMBL/GenBank/DDBJ whole genome shotgun (WGS) entry which is preliminary data.</text>
</comment>
<evidence type="ECO:0008006" key="2">
    <source>
        <dbReference type="Google" id="ProtNLM"/>
    </source>
</evidence>
<sequence>MSVVDEMFLWTHRGLGLPILMQGVWRTDSIVDPSELEQLCVRVASGPLGRRVRRPRIPGARPEFIADPRHYPLSFRSVPIAADSVIEWADAAALLSVDPERGPGWRIAATYDSDGGTVVSVTCSHVLADARGLIGALSDAMQRKPSPPIDRTGHSDITDARSTVGRVLRGTTRAVGGLIVSPARRAELRGFTAPAAATRRFQRHSVTSAVLEIDRDQWDDVATSSGGTANSLFLACVGELARAENKTAAVTLSVPMNVRTTDQGDNSVDNSVAMVAIPLTPSTTLAQIRTLCRDAFEAPPMSSPAGFPAELLQVVPDRVAHRLADGPGQRDALCSNIGTVDIDQFEGHRTTGLALRAVHPGASAAQLDNTSTRVSGYLSRNHATYTLSLVSFVSADNQALRTLACNTLEKFGIFARPW</sequence>
<name>A0A652YT80_NOCGL</name>
<proteinExistence type="predicted"/>
<gene>
    <name evidence="1" type="ORF">FNL38_102417</name>
</gene>
<accession>A0A652YT80</accession>